<sequence length="46" mass="5326">MDDDAEARAVDRLRRDLDSDAWDDRFGRLREQPEFVGSLRLVAGHP</sequence>
<dbReference type="RefSeq" id="WP_318787661.1">
    <property type="nucleotide sequence ID" value="NZ_JADBEK010000001.1"/>
</dbReference>
<evidence type="ECO:0000313" key="1">
    <source>
        <dbReference type="EMBL" id="MBE1583405.1"/>
    </source>
</evidence>
<evidence type="ECO:0000313" key="2">
    <source>
        <dbReference type="Proteomes" id="UP000633509"/>
    </source>
</evidence>
<keyword evidence="2" id="KW-1185">Reference proteome</keyword>
<dbReference type="EMBL" id="JADBEK010000001">
    <property type="protein sequence ID" value="MBE1583405.1"/>
    <property type="molecule type" value="Genomic_DNA"/>
</dbReference>
<proteinExistence type="predicted"/>
<comment type="caution">
    <text evidence="1">The sequence shown here is derived from an EMBL/GenBank/DDBJ whole genome shotgun (WGS) entry which is preliminary data.</text>
</comment>
<reference evidence="1 2" key="1">
    <citation type="submission" date="2020-10" db="EMBL/GenBank/DDBJ databases">
        <title>Sequencing the genomes of 1000 actinobacteria strains.</title>
        <authorList>
            <person name="Klenk H.-P."/>
        </authorList>
    </citation>
    <scope>NUCLEOTIDE SEQUENCE [LARGE SCALE GENOMIC DNA]</scope>
    <source>
        <strain evidence="1 2">DSM 43173</strain>
    </source>
</reference>
<dbReference type="Proteomes" id="UP000633509">
    <property type="component" value="Unassembled WGS sequence"/>
</dbReference>
<accession>A0ABR9LSZ7</accession>
<organism evidence="1 2">
    <name type="scientific">Nonomuraea angiospora</name>
    <dbReference type="NCBI Taxonomy" id="46172"/>
    <lineage>
        <taxon>Bacteria</taxon>
        <taxon>Bacillati</taxon>
        <taxon>Actinomycetota</taxon>
        <taxon>Actinomycetes</taxon>
        <taxon>Streptosporangiales</taxon>
        <taxon>Streptosporangiaceae</taxon>
        <taxon>Nonomuraea</taxon>
    </lineage>
</organism>
<name>A0ABR9LSZ7_9ACTN</name>
<gene>
    <name evidence="1" type="ORF">H4W80_001663</name>
</gene>
<protein>
    <submittedName>
        <fullName evidence="1">Uncharacterized protein</fullName>
    </submittedName>
</protein>